<evidence type="ECO:0000313" key="3">
    <source>
        <dbReference type="Proteomes" id="UP001458880"/>
    </source>
</evidence>
<evidence type="ECO:0000313" key="2">
    <source>
        <dbReference type="EMBL" id="KAK9736419.1"/>
    </source>
</evidence>
<protein>
    <submittedName>
        <fullName evidence="2">Transposase IS4</fullName>
    </submittedName>
</protein>
<dbReference type="InterPro" id="IPR029526">
    <property type="entry name" value="PGBD"/>
</dbReference>
<organism evidence="2 3">
    <name type="scientific">Popillia japonica</name>
    <name type="common">Japanese beetle</name>
    <dbReference type="NCBI Taxonomy" id="7064"/>
    <lineage>
        <taxon>Eukaryota</taxon>
        <taxon>Metazoa</taxon>
        <taxon>Ecdysozoa</taxon>
        <taxon>Arthropoda</taxon>
        <taxon>Hexapoda</taxon>
        <taxon>Insecta</taxon>
        <taxon>Pterygota</taxon>
        <taxon>Neoptera</taxon>
        <taxon>Endopterygota</taxon>
        <taxon>Coleoptera</taxon>
        <taxon>Polyphaga</taxon>
        <taxon>Scarabaeiformia</taxon>
        <taxon>Scarabaeidae</taxon>
        <taxon>Rutelinae</taxon>
        <taxon>Popillia</taxon>
    </lineage>
</organism>
<evidence type="ECO:0000259" key="1">
    <source>
        <dbReference type="Pfam" id="PF13843"/>
    </source>
</evidence>
<dbReference type="Proteomes" id="UP001458880">
    <property type="component" value="Unassembled WGS sequence"/>
</dbReference>
<proteinExistence type="predicted"/>
<dbReference type="EMBL" id="JASPKY010000114">
    <property type="protein sequence ID" value="KAK9736419.1"/>
    <property type="molecule type" value="Genomic_DNA"/>
</dbReference>
<reference evidence="2 3" key="1">
    <citation type="journal article" date="2024" name="BMC Genomics">
        <title>De novo assembly and annotation of Popillia japonica's genome with initial clues to its potential as an invasive pest.</title>
        <authorList>
            <person name="Cucini C."/>
            <person name="Boschi S."/>
            <person name="Funari R."/>
            <person name="Cardaioli E."/>
            <person name="Iannotti N."/>
            <person name="Marturano G."/>
            <person name="Paoli F."/>
            <person name="Bruttini M."/>
            <person name="Carapelli A."/>
            <person name="Frati F."/>
            <person name="Nardi F."/>
        </authorList>
    </citation>
    <scope>NUCLEOTIDE SEQUENCE [LARGE SCALE GENOMIC DNA]</scope>
    <source>
        <strain evidence="2">DMR45628</strain>
    </source>
</reference>
<keyword evidence="3" id="KW-1185">Reference proteome</keyword>
<feature type="domain" description="PiggyBac transposable element-derived protein" evidence="1">
    <location>
        <begin position="71"/>
        <end position="185"/>
    </location>
</feature>
<accession>A0AAW1LK40</accession>
<dbReference type="Pfam" id="PF13843">
    <property type="entry name" value="DDE_Tnp_1_7"/>
    <property type="match status" value="1"/>
</dbReference>
<gene>
    <name evidence="2" type="ORF">QE152_g12526</name>
</gene>
<dbReference type="AlphaFoldDB" id="A0AAW1LK40"/>
<sequence>MCAKHVKYSDEELYEIVMNSDEENEDFDSEIRLEHSGDSSSSSNGSDIPEIHLFDDTNCGFDKNIPNFESITIFEHFMSNEIIDKIIAEIRNYKIYAIETKVVKEAEKFNVPDKIIAEIRNYKIYAIETKVVKEAEKFNVPSREEMYLFIAISLSMPQIKKQRVKDYWSKDFIIETPVFSQTMPQRLLVKRLYNRNTCIFSNYASKSIFRHLKILTFCK</sequence>
<comment type="caution">
    <text evidence="2">The sequence shown here is derived from an EMBL/GenBank/DDBJ whole genome shotgun (WGS) entry which is preliminary data.</text>
</comment>
<name>A0AAW1LK40_POPJA</name>